<accession>E3T5P1</accession>
<reference evidence="2 3" key="1">
    <citation type="journal article" date="2010" name="Proc. Natl. Acad. Sci. U.S.A.">
        <title>Giant virus with a remarkable complement of genes infects marine zooplankton.</title>
        <authorList>
            <person name="Fischer M.G."/>
            <person name="Allen M.J."/>
            <person name="Wilson W.H."/>
            <person name="Suttle C.A."/>
        </authorList>
    </citation>
    <scope>NUCLEOTIDE SEQUENCE [LARGE SCALE GENOMIC DNA]</scope>
    <source>
        <strain evidence="2 3">BV-PW1</strain>
    </source>
</reference>
<organism evidence="2 3">
    <name type="scientific">Cafeteria roenbergensis virus (strain BV-PW1)</name>
    <name type="common">CroV</name>
    <dbReference type="NCBI Taxonomy" id="693272"/>
    <lineage>
        <taxon>Viruses</taxon>
        <taxon>Varidnaviria</taxon>
        <taxon>Bamfordvirae</taxon>
        <taxon>Nucleocytoviricota</taxon>
        <taxon>Megaviricetes</taxon>
        <taxon>Imitervirales</taxon>
        <taxon>Mimiviridae</taxon>
        <taxon>Aliimimivirinae</taxon>
        <taxon>Rheavirus</taxon>
        <taxon>Rheavirus sinusmexicani</taxon>
    </lineage>
</organism>
<feature type="transmembrane region" description="Helical" evidence="1">
    <location>
        <begin position="6"/>
        <end position="27"/>
    </location>
</feature>
<evidence type="ECO:0000313" key="2">
    <source>
        <dbReference type="EMBL" id="ADO67504.1"/>
    </source>
</evidence>
<evidence type="ECO:0000256" key="1">
    <source>
        <dbReference type="SAM" id="Phobius"/>
    </source>
</evidence>
<keyword evidence="1" id="KW-1133">Transmembrane helix</keyword>
<dbReference type="Proteomes" id="UP000029781">
    <property type="component" value="Segment"/>
</dbReference>
<sequence>MCDKSIYQLVILIIFITTEVFLINYVLDAFKILIIMYYVYIRLFKDSFHPIFKGSFHMFYGEENANELQT</sequence>
<evidence type="ECO:0000313" key="3">
    <source>
        <dbReference type="Proteomes" id="UP000029781"/>
    </source>
</evidence>
<dbReference type="EMBL" id="GU244497">
    <property type="protein sequence ID" value="ADO67504.1"/>
    <property type="molecule type" value="Genomic_DNA"/>
</dbReference>
<keyword evidence="3" id="KW-1185">Reference proteome</keyword>
<keyword evidence="1" id="KW-0812">Transmembrane</keyword>
<name>E3T5P1_CROVB</name>
<keyword evidence="1" id="KW-0472">Membrane</keyword>
<gene>
    <name evidence="2" type="ORF">crov470</name>
</gene>
<protein>
    <submittedName>
        <fullName evidence="2">Uncharacterized protein</fullName>
    </submittedName>
</protein>
<dbReference type="KEGG" id="vg:9887873"/>
<dbReference type="GeneID" id="9887873"/>
<organismHost>
    <name type="scientific">Cafeteria roenbergensis</name>
    <name type="common">Marine flagellate</name>
    <dbReference type="NCBI Taxonomy" id="33653"/>
</organismHost>
<proteinExistence type="predicted"/>
<dbReference type="RefSeq" id="YP_003970103.1">
    <property type="nucleotide sequence ID" value="NC_014637.1"/>
</dbReference>